<organism evidence="3 4">
    <name type="scientific">Actinoallomurus acaciae</name>
    <dbReference type="NCBI Taxonomy" id="502577"/>
    <lineage>
        <taxon>Bacteria</taxon>
        <taxon>Bacillati</taxon>
        <taxon>Actinomycetota</taxon>
        <taxon>Actinomycetes</taxon>
        <taxon>Streptosporangiales</taxon>
        <taxon>Thermomonosporaceae</taxon>
        <taxon>Actinoallomurus</taxon>
    </lineage>
</organism>
<evidence type="ECO:0000313" key="3">
    <source>
        <dbReference type="EMBL" id="MFB9834392.1"/>
    </source>
</evidence>
<feature type="transmembrane region" description="Helical" evidence="2">
    <location>
        <begin position="328"/>
        <end position="347"/>
    </location>
</feature>
<keyword evidence="2" id="KW-0812">Transmembrane</keyword>
<evidence type="ECO:0000256" key="1">
    <source>
        <dbReference type="SAM" id="MobiDB-lite"/>
    </source>
</evidence>
<proteinExistence type="predicted"/>
<evidence type="ECO:0000256" key="2">
    <source>
        <dbReference type="SAM" id="Phobius"/>
    </source>
</evidence>
<feature type="transmembrane region" description="Helical" evidence="2">
    <location>
        <begin position="103"/>
        <end position="121"/>
    </location>
</feature>
<keyword evidence="4" id="KW-1185">Reference proteome</keyword>
<keyword evidence="2" id="KW-0472">Membrane</keyword>
<feature type="transmembrane region" description="Helical" evidence="2">
    <location>
        <begin position="303"/>
        <end position="321"/>
    </location>
</feature>
<evidence type="ECO:0000313" key="4">
    <source>
        <dbReference type="Proteomes" id="UP001589627"/>
    </source>
</evidence>
<dbReference type="EMBL" id="JBHLZP010000136">
    <property type="protein sequence ID" value="MFB9834392.1"/>
    <property type="molecule type" value="Genomic_DNA"/>
</dbReference>
<feature type="transmembrane region" description="Helical" evidence="2">
    <location>
        <begin position="353"/>
        <end position="371"/>
    </location>
</feature>
<gene>
    <name evidence="3" type="ORF">ACFFNX_19610</name>
</gene>
<dbReference type="Proteomes" id="UP001589627">
    <property type="component" value="Unassembled WGS sequence"/>
</dbReference>
<comment type="caution">
    <text evidence="3">The sequence shown here is derived from an EMBL/GenBank/DDBJ whole genome shotgun (WGS) entry which is preliminary data.</text>
</comment>
<keyword evidence="2" id="KW-1133">Transmembrane helix</keyword>
<evidence type="ECO:0008006" key="5">
    <source>
        <dbReference type="Google" id="ProtNLM"/>
    </source>
</evidence>
<accession>A0ABV5YK34</accession>
<dbReference type="RefSeq" id="WP_378203900.1">
    <property type="nucleotide sequence ID" value="NZ_JBHLZP010000136.1"/>
</dbReference>
<name>A0ABV5YK34_9ACTN</name>
<sequence length="386" mass="41148">MIEAEAVRDGASPPARETSPDHARRCRAVWWCLWTWTATWTGLRLPGGGGSWHYFAQGSRLLFGDDRGQGLHLYAAHPDLQIGPIAFLVATPLRLLGATPGRLLALLAMSLTGPLVLYALWRLAPARARRPSRLLTAGLLFLPVWAELVTHAGHLDDVLALLFAVAALHAIRSGHPVAAGLLVAASADAKPWAAAFAPLLLAVGRPGRWRAAAACATGLAAAWLPFLLDDGHTLAAASFTIPTATSSGLRALGLTYPRTPSWDRPAQLALGCLLGALTVIRGRWPAVILLATAARILLDPEVYSYYTGGILLGAVAYDLVISDRRWPWLTTGGLLMLYVARLVAHVAPISLHVLGLLRVGYVLVVVAVTLLPRRLRASPYGTPGPT</sequence>
<reference evidence="3 4" key="1">
    <citation type="submission" date="2024-09" db="EMBL/GenBank/DDBJ databases">
        <authorList>
            <person name="Sun Q."/>
            <person name="Mori K."/>
        </authorList>
    </citation>
    <scope>NUCLEOTIDE SEQUENCE [LARGE SCALE GENOMIC DNA]</scope>
    <source>
        <strain evidence="3 4">TBRC 0563</strain>
    </source>
</reference>
<feature type="region of interest" description="Disordered" evidence="1">
    <location>
        <begin position="1"/>
        <end position="20"/>
    </location>
</feature>
<protein>
    <recommendedName>
        <fullName evidence="5">DUF2029 domain-containing protein</fullName>
    </recommendedName>
</protein>